<dbReference type="OrthoDB" id="5607at2759"/>
<dbReference type="PANTHER" id="PTHR47203">
    <property type="match status" value="1"/>
</dbReference>
<dbReference type="Gene3D" id="1.10.340.30">
    <property type="entry name" value="Hypothetical protein, domain 2"/>
    <property type="match status" value="1"/>
</dbReference>
<reference evidence="3 4" key="1">
    <citation type="journal article" date="2018" name="Evol. Lett.">
        <title>Horizontal gene cluster transfer increased hallucinogenic mushroom diversity.</title>
        <authorList>
            <person name="Reynolds H.T."/>
            <person name="Vijayakumar V."/>
            <person name="Gluck-Thaler E."/>
            <person name="Korotkin H.B."/>
            <person name="Matheny P.B."/>
            <person name="Slot J.C."/>
        </authorList>
    </citation>
    <scope>NUCLEOTIDE SEQUENCE [LARGE SCALE GENOMIC DNA]</scope>
    <source>
        <strain evidence="3 4">2631</strain>
    </source>
</reference>
<dbReference type="InterPro" id="IPR023170">
    <property type="entry name" value="HhH_base_excis_C"/>
</dbReference>
<dbReference type="AlphaFoldDB" id="A0A409XHU4"/>
<dbReference type="InParanoid" id="A0A409XHU4"/>
<dbReference type="InterPro" id="IPR003265">
    <property type="entry name" value="HhH-GPD_domain"/>
</dbReference>
<sequence length="349" mass="38327">MAIRTLRRSKRARSTSPIFPPKPAVLSTSSSQAISVAESPRKSQKLKLQSAYIVESPFPDYGHPTSDEAFEVYNLLSKAHRAPDPVHRAPVGSSNSAETCGNVPNVIESLIGTILSQNTSNINSTRAKRGLDDAFGRNNFAAIATAPKDQVIDAIRSGGLANKKAAVIQNILHSVKAKHGDYSLQHLAAAEEGKRMTDDEIMKELISYDGVGPKTASCVLLFCLGRDSFAVDTHVFRLSKILSWVPSSADRIRTQAHLDHRIPNKLKYGLHVLLVQHGRICKGCRVGFKEPCVLKTYMKDKKSKSTGEIESSEEKPEYSADCECIPRMGAVVNVLTDAFRFRIDFILHS</sequence>
<accession>A0A409XHU4</accession>
<dbReference type="Proteomes" id="UP000283269">
    <property type="component" value="Unassembled WGS sequence"/>
</dbReference>
<evidence type="ECO:0000256" key="1">
    <source>
        <dbReference type="SAM" id="MobiDB-lite"/>
    </source>
</evidence>
<dbReference type="SMART" id="SM00478">
    <property type="entry name" value="ENDO3c"/>
    <property type="match status" value="1"/>
</dbReference>
<dbReference type="Pfam" id="PF00730">
    <property type="entry name" value="HhH-GPD"/>
    <property type="match status" value="1"/>
</dbReference>
<feature type="domain" description="HhH-GPD" evidence="2">
    <location>
        <begin position="115"/>
        <end position="280"/>
    </location>
</feature>
<dbReference type="SUPFAM" id="SSF48150">
    <property type="entry name" value="DNA-glycosylase"/>
    <property type="match status" value="1"/>
</dbReference>
<dbReference type="InterPro" id="IPR011257">
    <property type="entry name" value="DNA_glycosylase"/>
</dbReference>
<evidence type="ECO:0000259" key="2">
    <source>
        <dbReference type="SMART" id="SM00478"/>
    </source>
</evidence>
<dbReference type="PANTHER" id="PTHR47203:SF1">
    <property type="entry name" value="HYPOTHETICAL BASE EXCISION DNA REPAIR PROTEIN (EUROFUNG)"/>
    <property type="match status" value="1"/>
</dbReference>
<dbReference type="Gene3D" id="1.10.1670.10">
    <property type="entry name" value="Helix-hairpin-Helix base-excision DNA repair enzymes (C-terminal)"/>
    <property type="match status" value="1"/>
</dbReference>
<dbReference type="GO" id="GO:0006285">
    <property type="term" value="P:base-excision repair, AP site formation"/>
    <property type="evidence" value="ECO:0007669"/>
    <property type="project" value="UniProtKB-ARBA"/>
</dbReference>
<organism evidence="3 4">
    <name type="scientific">Psilocybe cyanescens</name>
    <dbReference type="NCBI Taxonomy" id="93625"/>
    <lineage>
        <taxon>Eukaryota</taxon>
        <taxon>Fungi</taxon>
        <taxon>Dikarya</taxon>
        <taxon>Basidiomycota</taxon>
        <taxon>Agaricomycotina</taxon>
        <taxon>Agaricomycetes</taxon>
        <taxon>Agaricomycetidae</taxon>
        <taxon>Agaricales</taxon>
        <taxon>Agaricineae</taxon>
        <taxon>Strophariaceae</taxon>
        <taxon>Psilocybe</taxon>
    </lineage>
</organism>
<feature type="region of interest" description="Disordered" evidence="1">
    <location>
        <begin position="1"/>
        <end position="24"/>
    </location>
</feature>
<name>A0A409XHU4_PSICY</name>
<protein>
    <recommendedName>
        <fullName evidence="2">HhH-GPD domain-containing protein</fullName>
    </recommendedName>
</protein>
<dbReference type="STRING" id="93625.A0A409XHU4"/>
<dbReference type="CDD" id="cd00056">
    <property type="entry name" value="ENDO3c"/>
    <property type="match status" value="1"/>
</dbReference>
<comment type="caution">
    <text evidence="3">The sequence shown here is derived from an EMBL/GenBank/DDBJ whole genome shotgun (WGS) entry which is preliminary data.</text>
</comment>
<dbReference type="EMBL" id="NHYD01001647">
    <property type="protein sequence ID" value="PPQ90328.1"/>
    <property type="molecule type" value="Genomic_DNA"/>
</dbReference>
<evidence type="ECO:0000313" key="3">
    <source>
        <dbReference type="EMBL" id="PPQ90328.1"/>
    </source>
</evidence>
<keyword evidence="4" id="KW-1185">Reference proteome</keyword>
<evidence type="ECO:0000313" key="4">
    <source>
        <dbReference type="Proteomes" id="UP000283269"/>
    </source>
</evidence>
<feature type="compositionally biased region" description="Basic residues" evidence="1">
    <location>
        <begin position="1"/>
        <end position="13"/>
    </location>
</feature>
<dbReference type="GO" id="GO:0000702">
    <property type="term" value="F:oxidized base lesion DNA N-glycosylase activity"/>
    <property type="evidence" value="ECO:0007669"/>
    <property type="project" value="UniProtKB-ARBA"/>
</dbReference>
<proteinExistence type="predicted"/>
<gene>
    <name evidence="3" type="ORF">CVT25_007731</name>
</gene>